<dbReference type="AlphaFoldDB" id="A0A239EVK4"/>
<feature type="region of interest" description="Disordered" evidence="1">
    <location>
        <begin position="1"/>
        <end position="338"/>
    </location>
</feature>
<feature type="compositionally biased region" description="Low complexity" evidence="1">
    <location>
        <begin position="207"/>
        <end position="217"/>
    </location>
</feature>
<dbReference type="Proteomes" id="UP000198280">
    <property type="component" value="Unassembled WGS sequence"/>
</dbReference>
<evidence type="ECO:0000313" key="2">
    <source>
        <dbReference type="EMBL" id="SNS48073.1"/>
    </source>
</evidence>
<reference evidence="2 3" key="1">
    <citation type="submission" date="2017-06" db="EMBL/GenBank/DDBJ databases">
        <authorList>
            <person name="Kim H.J."/>
            <person name="Triplett B.A."/>
        </authorList>
    </citation>
    <scope>NUCLEOTIDE SEQUENCE [LARGE SCALE GENOMIC DNA]</scope>
    <source>
        <strain evidence="2 3">CGMCC 4.1858</strain>
    </source>
</reference>
<organism evidence="2 3">
    <name type="scientific">Actinacidiphila glaucinigra</name>
    <dbReference type="NCBI Taxonomy" id="235986"/>
    <lineage>
        <taxon>Bacteria</taxon>
        <taxon>Bacillati</taxon>
        <taxon>Actinomycetota</taxon>
        <taxon>Actinomycetes</taxon>
        <taxon>Kitasatosporales</taxon>
        <taxon>Streptomycetaceae</taxon>
        <taxon>Actinacidiphila</taxon>
    </lineage>
</organism>
<gene>
    <name evidence="2" type="ORF">SAMN05216252_106152</name>
</gene>
<feature type="compositionally biased region" description="Gly residues" evidence="1">
    <location>
        <begin position="277"/>
        <end position="287"/>
    </location>
</feature>
<name>A0A239EVK4_9ACTN</name>
<protein>
    <recommendedName>
        <fullName evidence="4">Peptidoglycan binding domain-containing protein</fullName>
    </recommendedName>
</protein>
<feature type="compositionally biased region" description="Gly residues" evidence="1">
    <location>
        <begin position="116"/>
        <end position="125"/>
    </location>
</feature>
<feature type="compositionally biased region" description="Pro residues" evidence="1">
    <location>
        <begin position="129"/>
        <end position="141"/>
    </location>
</feature>
<evidence type="ECO:0000256" key="1">
    <source>
        <dbReference type="SAM" id="MobiDB-lite"/>
    </source>
</evidence>
<feature type="compositionally biased region" description="Pro residues" evidence="1">
    <location>
        <begin position="264"/>
        <end position="276"/>
    </location>
</feature>
<feature type="compositionally biased region" description="Low complexity" evidence="1">
    <location>
        <begin position="98"/>
        <end position="115"/>
    </location>
</feature>
<accession>A0A239EVK4</accession>
<proteinExistence type="predicted"/>
<dbReference type="EMBL" id="FZOF01000006">
    <property type="protein sequence ID" value="SNS48073.1"/>
    <property type="molecule type" value="Genomic_DNA"/>
</dbReference>
<evidence type="ECO:0000313" key="3">
    <source>
        <dbReference type="Proteomes" id="UP000198280"/>
    </source>
</evidence>
<evidence type="ECO:0008006" key="4">
    <source>
        <dbReference type="Google" id="ProtNLM"/>
    </source>
</evidence>
<keyword evidence="3" id="KW-1185">Reference proteome</keyword>
<sequence>MSRETDRPSPGPQGRGGAAYPSGTPPYGTRPFPSLHPQEGPREGAANGEPADAPAAEETKTETTLTTRVRINIPGSRPIPPVVVRTPVEGGAEGEAPGGSAPAAPAAESAPPAGWNAGGGTGAGQGAPAPSPEPAAEPAPAPRGEKPTSDWFAPRKASPAAPEATQEFSAPELTQPMQRGDIPAQPGPPERGPVPGQGAAPGGPRRGGIPYLNDGAVGPAGPGGPGGPVAPGGPGGPVGPAGPVAPGAPGGPGGPVGPGGPAGPGRPAPPQRPFPGGPGAGPAGPGAGMPFPGQQPPSGPTAGPVTGEMRVPPAGPATGRSPYPTPFPTSASGRLSGDTVVSGIPAVPPAGPSVTRPAPAGGEMYRFEQDEPAAPPARQSAAEPKAKGRSKLILVGVGVLGVLGIAYGAGLLMDHSDVPAGTTVYGVGIGGKTKDQAVALLDQALGSRKNAPLTVTIGDERKALKPAAAGLVFDTDATVGNVAHRDYNPVTVIGSLFGVSRAADPVLTTDSEKLRAQLEKLSQGLGGSGSEGMVKFVNGKAVAVPGKPHQGVDAAASIDAVIGAYSTQVATGKPGTVSLKATTVEPKVTQEELDKAVDGFGKTAMSGFVTVRAGAAEIPFSPQKSLSQILTMVPDQDGKLTPYIDRKVLQGLYGGAFDGVLVERGDGSKTAVTPEDVASAMLPALQTSDAAKKTVTIEGSS</sequence>
<feature type="compositionally biased region" description="Gly residues" evidence="1">
    <location>
        <begin position="218"/>
        <end position="239"/>
    </location>
</feature>
<feature type="compositionally biased region" description="Low complexity" evidence="1">
    <location>
        <begin position="43"/>
        <end position="67"/>
    </location>
</feature>
<feature type="compositionally biased region" description="Gly residues" evidence="1">
    <location>
        <begin position="248"/>
        <end position="263"/>
    </location>
</feature>